<keyword evidence="2" id="KW-1185">Reference proteome</keyword>
<evidence type="ECO:0000313" key="1">
    <source>
        <dbReference type="EMBL" id="CAD14703.1"/>
    </source>
</evidence>
<dbReference type="eggNOG" id="ENOG50315C6">
    <property type="taxonomic scope" value="Bacteria"/>
</dbReference>
<dbReference type="EMBL" id="AL646052">
    <property type="protein sequence ID" value="CAD14703.1"/>
    <property type="molecule type" value="Genomic_DNA"/>
</dbReference>
<dbReference type="STRING" id="267608.RSc1001"/>
<dbReference type="Proteomes" id="UP000001436">
    <property type="component" value="Chromosome"/>
</dbReference>
<accession>Q8Y0P2</accession>
<dbReference type="InterPro" id="IPR014993">
    <property type="entry name" value="DUF1841"/>
</dbReference>
<proteinExistence type="predicted"/>
<gene>
    <name evidence="1" type="ordered locus">RSc1001</name>
</gene>
<protein>
    <recommendedName>
        <fullName evidence="3">DUF1841 family protein</fullName>
    </recommendedName>
</protein>
<organism evidence="1 2">
    <name type="scientific">Ralstonia nicotianae (strain ATCC BAA-1114 / GMI1000)</name>
    <name type="common">Ralstonia solanacearum</name>
    <dbReference type="NCBI Taxonomy" id="267608"/>
    <lineage>
        <taxon>Bacteria</taxon>
        <taxon>Pseudomonadati</taxon>
        <taxon>Pseudomonadota</taxon>
        <taxon>Betaproteobacteria</taxon>
        <taxon>Burkholderiales</taxon>
        <taxon>Burkholderiaceae</taxon>
        <taxon>Ralstonia</taxon>
        <taxon>Ralstonia solanacearum species complex</taxon>
    </lineage>
</organism>
<dbReference type="Pfam" id="PF08897">
    <property type="entry name" value="DUF1841"/>
    <property type="match status" value="1"/>
</dbReference>
<dbReference type="AlphaFoldDB" id="Q8Y0P2"/>
<evidence type="ECO:0008006" key="3">
    <source>
        <dbReference type="Google" id="ProtNLM"/>
    </source>
</evidence>
<dbReference type="KEGG" id="rso:RSc1001"/>
<sequence length="170" mass="19153">MAGEAAIVASVPPRAAWRAHRYNGGTMFNPTRDEVRQFFCGAWRKHRQAEVLTPLEAMAVDWMQLHPEYHATLEASEDALARDYTPESGQSNPFLHLSMHLSISEQVSVDQPRGIRAAYEALAQRLDSPHEAQHQVMECLGQMLWTAQRTGLPPDGEAYIECVRKRATAR</sequence>
<dbReference type="EnsemblBacteria" id="CAD14703">
    <property type="protein sequence ID" value="CAD14703"/>
    <property type="gene ID" value="RSc1001"/>
</dbReference>
<evidence type="ECO:0000313" key="2">
    <source>
        <dbReference type="Proteomes" id="UP000001436"/>
    </source>
</evidence>
<reference evidence="1 2" key="1">
    <citation type="journal article" date="2002" name="Nature">
        <title>Genome sequence of the plant pathogen Ralstonia solanacearum.</title>
        <authorList>
            <person name="Salanoubat M."/>
            <person name="Genin S."/>
            <person name="Artiguenave F."/>
            <person name="Gouzy J."/>
            <person name="Mangenot S."/>
            <person name="Arlat M."/>
            <person name="Billault A."/>
            <person name="Brottier P."/>
            <person name="Camus J.C."/>
            <person name="Cattolico L."/>
            <person name="Chandler M."/>
            <person name="Choisne N."/>
            <person name="Claudel-Renard C."/>
            <person name="Cunnac S."/>
            <person name="Demange N."/>
            <person name="Gaspin C."/>
            <person name="Lavie M."/>
            <person name="Moisan A."/>
            <person name="Robert C."/>
            <person name="Saurin W."/>
            <person name="Schiex T."/>
            <person name="Siguier P."/>
            <person name="Thebault P."/>
            <person name="Whalen M."/>
            <person name="Wincker P."/>
            <person name="Levy M."/>
            <person name="Weissenbach J."/>
            <person name="Boucher C.A."/>
        </authorList>
    </citation>
    <scope>NUCLEOTIDE SEQUENCE [LARGE SCALE GENOMIC DNA]</scope>
    <source>
        <strain evidence="2">ATCC BAA-1114 / GMI1000</strain>
    </source>
</reference>
<dbReference type="HOGENOM" id="CLU_120353_0_0_4"/>
<name>Q8Y0P2_RALN1</name>